<dbReference type="RefSeq" id="WP_191205434.1">
    <property type="nucleotide sequence ID" value="NZ_JACXZA010000005.1"/>
</dbReference>
<accession>A0ABR8N0U2</accession>
<name>A0ABR8N0U2_9BACL</name>
<dbReference type="EMBL" id="JACXZA010000005">
    <property type="protein sequence ID" value="MBD3921151.1"/>
    <property type="molecule type" value="Genomic_DNA"/>
</dbReference>
<evidence type="ECO:0000313" key="2">
    <source>
        <dbReference type="EMBL" id="MBD3921151.1"/>
    </source>
</evidence>
<gene>
    <name evidence="2" type="ORF">H8B09_20455</name>
</gene>
<reference evidence="2 3" key="1">
    <citation type="submission" date="2020-09" db="EMBL/GenBank/DDBJ databases">
        <title>Paenibacillus sp. strain PR3 16S rRNA gene Genome sequencing and assembly.</title>
        <authorList>
            <person name="Kim J."/>
        </authorList>
    </citation>
    <scope>NUCLEOTIDE SEQUENCE [LARGE SCALE GENOMIC DNA]</scope>
    <source>
        <strain evidence="2 3">PR3</strain>
    </source>
</reference>
<comment type="caution">
    <text evidence="2">The sequence shown here is derived from an EMBL/GenBank/DDBJ whole genome shotgun (WGS) entry which is preliminary data.</text>
</comment>
<feature type="signal peptide" evidence="1">
    <location>
        <begin position="1"/>
        <end position="21"/>
    </location>
</feature>
<organism evidence="2 3">
    <name type="scientific">Paenibacillus terricola</name>
    <dbReference type="NCBI Taxonomy" id="2763503"/>
    <lineage>
        <taxon>Bacteria</taxon>
        <taxon>Bacillati</taxon>
        <taxon>Bacillota</taxon>
        <taxon>Bacilli</taxon>
        <taxon>Bacillales</taxon>
        <taxon>Paenibacillaceae</taxon>
        <taxon>Paenibacillus</taxon>
    </lineage>
</organism>
<keyword evidence="3" id="KW-1185">Reference proteome</keyword>
<keyword evidence="1" id="KW-0732">Signal</keyword>
<proteinExistence type="predicted"/>
<evidence type="ECO:0000313" key="3">
    <source>
        <dbReference type="Proteomes" id="UP000609346"/>
    </source>
</evidence>
<evidence type="ECO:0008006" key="4">
    <source>
        <dbReference type="Google" id="ProtNLM"/>
    </source>
</evidence>
<sequence>MTPYRLALLVLLVCVSLTGCGSSREQEQADAMPNQELNGEGCSVPPRFIDWSNKKYELKATKDEAAEPGMKLGYLTCKDGVYTQLGEGENAVFNMYINGNPSLTHELIYLGEWGYAVYTQAS</sequence>
<dbReference type="Proteomes" id="UP000609346">
    <property type="component" value="Unassembled WGS sequence"/>
</dbReference>
<dbReference type="PROSITE" id="PS51257">
    <property type="entry name" value="PROKAR_LIPOPROTEIN"/>
    <property type="match status" value="1"/>
</dbReference>
<evidence type="ECO:0000256" key="1">
    <source>
        <dbReference type="SAM" id="SignalP"/>
    </source>
</evidence>
<feature type="chain" id="PRO_5047291246" description="Lipoprotein" evidence="1">
    <location>
        <begin position="22"/>
        <end position="122"/>
    </location>
</feature>
<protein>
    <recommendedName>
        <fullName evidence="4">Lipoprotein</fullName>
    </recommendedName>
</protein>